<dbReference type="Proteomes" id="UP000199630">
    <property type="component" value="Unassembled WGS sequence"/>
</dbReference>
<keyword evidence="8" id="KW-1133">Transmembrane helix</keyword>
<dbReference type="InterPro" id="IPR037682">
    <property type="entry name" value="TonB_C"/>
</dbReference>
<feature type="chain" id="PRO_5011458871" evidence="11">
    <location>
        <begin position="23"/>
        <end position="276"/>
    </location>
</feature>
<dbReference type="AlphaFoldDB" id="A0A1I3WU53"/>
<dbReference type="PROSITE" id="PS52015">
    <property type="entry name" value="TONB_CTD"/>
    <property type="match status" value="1"/>
</dbReference>
<evidence type="ECO:0000256" key="8">
    <source>
        <dbReference type="ARBA" id="ARBA00022989"/>
    </source>
</evidence>
<evidence type="ECO:0000313" key="14">
    <source>
        <dbReference type="Proteomes" id="UP000199630"/>
    </source>
</evidence>
<organism evidence="13 14">
    <name type="scientific">Celeribacter neptunius</name>
    <dbReference type="NCBI Taxonomy" id="588602"/>
    <lineage>
        <taxon>Bacteria</taxon>
        <taxon>Pseudomonadati</taxon>
        <taxon>Pseudomonadota</taxon>
        <taxon>Alphaproteobacteria</taxon>
        <taxon>Rhodobacterales</taxon>
        <taxon>Roseobacteraceae</taxon>
        <taxon>Celeribacter</taxon>
    </lineage>
</organism>
<keyword evidence="3" id="KW-0813">Transport</keyword>
<dbReference type="OrthoDB" id="7722272at2"/>
<keyword evidence="7" id="KW-0653">Protein transport</keyword>
<dbReference type="STRING" id="588602.SAMN04487991_3851"/>
<keyword evidence="6" id="KW-0812">Transmembrane</keyword>
<evidence type="ECO:0000256" key="11">
    <source>
        <dbReference type="SAM" id="SignalP"/>
    </source>
</evidence>
<name>A0A1I3WU53_9RHOB</name>
<sequence>MTRVLTAGLFLSLALGAHLALAAVAFRSGADGASAAGEGGEAALSLQASTLAVADMVAQWQRPVAAPIETLATQRGVPQIPKADVGIDLPQVDVVPELPALAVPMTSEQSAGAEVFTAPSAPSVPPPAAPEPKAQAKPETRTAQTRPAVSGADHASQDSRAAGAGGGQAAGQSAAAASGGSLSGAERQSALAQWRAQINRSIARKTRAVRGRGAVLLEISIAESGKLLAVRVVRGSGNASLDAAAVEAVKRVGRFPAAPKGLSGTRFDFGLPMRFE</sequence>
<keyword evidence="5" id="KW-0997">Cell inner membrane</keyword>
<keyword evidence="14" id="KW-1185">Reference proteome</keyword>
<feature type="signal peptide" evidence="11">
    <location>
        <begin position="1"/>
        <end position="22"/>
    </location>
</feature>
<evidence type="ECO:0000256" key="7">
    <source>
        <dbReference type="ARBA" id="ARBA00022927"/>
    </source>
</evidence>
<dbReference type="Pfam" id="PF13103">
    <property type="entry name" value="TonB_2"/>
    <property type="match status" value="1"/>
</dbReference>
<evidence type="ECO:0000256" key="3">
    <source>
        <dbReference type="ARBA" id="ARBA00022448"/>
    </source>
</evidence>
<dbReference type="GO" id="GO:0055085">
    <property type="term" value="P:transmembrane transport"/>
    <property type="evidence" value="ECO:0007669"/>
    <property type="project" value="InterPro"/>
</dbReference>
<evidence type="ECO:0000256" key="9">
    <source>
        <dbReference type="ARBA" id="ARBA00023136"/>
    </source>
</evidence>
<dbReference type="GO" id="GO:0005886">
    <property type="term" value="C:plasma membrane"/>
    <property type="evidence" value="ECO:0007669"/>
    <property type="project" value="UniProtKB-SubCell"/>
</dbReference>
<reference evidence="14" key="1">
    <citation type="submission" date="2016-10" db="EMBL/GenBank/DDBJ databases">
        <authorList>
            <person name="Varghese N."/>
            <person name="Submissions S."/>
        </authorList>
    </citation>
    <scope>NUCLEOTIDE SEQUENCE [LARGE SCALE GENOMIC DNA]</scope>
    <source>
        <strain evidence="14">DSM 26471</strain>
    </source>
</reference>
<keyword evidence="11" id="KW-0732">Signal</keyword>
<comment type="subcellular location">
    <subcellularLocation>
        <location evidence="1">Cell inner membrane</location>
        <topology evidence="1">Single-pass membrane protein</topology>
        <orientation evidence="1">Periplasmic side</orientation>
    </subcellularLocation>
</comment>
<proteinExistence type="inferred from homology"/>
<dbReference type="GO" id="GO:0015031">
    <property type="term" value="P:protein transport"/>
    <property type="evidence" value="ECO:0007669"/>
    <property type="project" value="UniProtKB-KW"/>
</dbReference>
<evidence type="ECO:0000313" key="13">
    <source>
        <dbReference type="EMBL" id="SFK11048.1"/>
    </source>
</evidence>
<evidence type="ECO:0000256" key="4">
    <source>
        <dbReference type="ARBA" id="ARBA00022475"/>
    </source>
</evidence>
<dbReference type="RefSeq" id="WP_090062597.1">
    <property type="nucleotide sequence ID" value="NZ_FORH01000009.1"/>
</dbReference>
<evidence type="ECO:0000256" key="5">
    <source>
        <dbReference type="ARBA" id="ARBA00022519"/>
    </source>
</evidence>
<evidence type="ECO:0000256" key="2">
    <source>
        <dbReference type="ARBA" id="ARBA00006555"/>
    </source>
</evidence>
<keyword evidence="4" id="KW-1003">Cell membrane</keyword>
<dbReference type="Gene3D" id="3.30.1150.10">
    <property type="match status" value="1"/>
</dbReference>
<protein>
    <submittedName>
        <fullName evidence="13">Protein TonB</fullName>
    </submittedName>
</protein>
<accession>A0A1I3WU53</accession>
<dbReference type="PANTHER" id="PTHR33446">
    <property type="entry name" value="PROTEIN TONB-RELATED"/>
    <property type="match status" value="1"/>
</dbReference>
<feature type="region of interest" description="Disordered" evidence="10">
    <location>
        <begin position="117"/>
        <end position="181"/>
    </location>
</feature>
<dbReference type="SUPFAM" id="SSF74653">
    <property type="entry name" value="TolA/TonB C-terminal domain"/>
    <property type="match status" value="1"/>
</dbReference>
<dbReference type="NCBIfam" id="TIGR01352">
    <property type="entry name" value="tonB_Cterm"/>
    <property type="match status" value="1"/>
</dbReference>
<evidence type="ECO:0000256" key="6">
    <source>
        <dbReference type="ARBA" id="ARBA00022692"/>
    </source>
</evidence>
<gene>
    <name evidence="13" type="ORF">SAMN04487991_3851</name>
</gene>
<evidence type="ECO:0000256" key="10">
    <source>
        <dbReference type="SAM" id="MobiDB-lite"/>
    </source>
</evidence>
<feature type="compositionally biased region" description="Low complexity" evidence="10">
    <location>
        <begin position="170"/>
        <end position="181"/>
    </location>
</feature>
<evidence type="ECO:0000256" key="1">
    <source>
        <dbReference type="ARBA" id="ARBA00004383"/>
    </source>
</evidence>
<dbReference type="InterPro" id="IPR051045">
    <property type="entry name" value="TonB-dependent_transducer"/>
</dbReference>
<evidence type="ECO:0000259" key="12">
    <source>
        <dbReference type="PROSITE" id="PS52015"/>
    </source>
</evidence>
<feature type="domain" description="TonB C-terminal" evidence="12">
    <location>
        <begin position="187"/>
        <end position="276"/>
    </location>
</feature>
<comment type="similarity">
    <text evidence="2">Belongs to the TonB family.</text>
</comment>
<keyword evidence="9" id="KW-0472">Membrane</keyword>
<dbReference type="InterPro" id="IPR006260">
    <property type="entry name" value="TonB/TolA_C"/>
</dbReference>
<dbReference type="EMBL" id="FORH01000009">
    <property type="protein sequence ID" value="SFK11048.1"/>
    <property type="molecule type" value="Genomic_DNA"/>
</dbReference>